<comment type="caution">
    <text evidence="1">The sequence shown here is derived from an EMBL/GenBank/DDBJ whole genome shotgun (WGS) entry which is preliminary data.</text>
</comment>
<dbReference type="RefSeq" id="WP_166158671.1">
    <property type="nucleotide sequence ID" value="NZ_JAAOIW010000044.1"/>
</dbReference>
<dbReference type="EMBL" id="JAAOIW010000044">
    <property type="protein sequence ID" value="NHN35568.1"/>
    <property type="molecule type" value="Genomic_DNA"/>
</dbReference>
<name>A0ABX0JIW2_9BACL</name>
<evidence type="ECO:0000313" key="1">
    <source>
        <dbReference type="EMBL" id="NHN35568.1"/>
    </source>
</evidence>
<keyword evidence="2" id="KW-1185">Reference proteome</keyword>
<gene>
    <name evidence="1" type="ORF">G9U52_38435</name>
</gene>
<reference evidence="1" key="1">
    <citation type="submission" date="2020-03" db="EMBL/GenBank/DDBJ databases">
        <title>Draft sequencing of Paenibacilllus sp. S3N08.</title>
        <authorList>
            <person name="Kim D.-U."/>
        </authorList>
    </citation>
    <scope>NUCLEOTIDE SEQUENCE</scope>
    <source>
        <strain evidence="1">S3N08</strain>
    </source>
</reference>
<protein>
    <submittedName>
        <fullName evidence="1">Uncharacterized protein</fullName>
    </submittedName>
</protein>
<accession>A0ABX0JIW2</accession>
<proteinExistence type="predicted"/>
<evidence type="ECO:0000313" key="2">
    <source>
        <dbReference type="Proteomes" id="UP001165962"/>
    </source>
</evidence>
<dbReference type="Proteomes" id="UP001165962">
    <property type="component" value="Unassembled WGS sequence"/>
</dbReference>
<sequence>MKPYLKLVLAKIKLMKEQGGPLETVVVELNELYDELMGLQGKRAGWDPVCSLHPCPYRCRRFLWGQYKADTKRTRPGGNTQADCDGGNYAIGPLGGLDSPEGRIEFLNRLWRTGLFMRSGLMIVAKQQKARKVD</sequence>
<organism evidence="1 2">
    <name type="scientific">Paenibacillus agricola</name>
    <dbReference type="NCBI Taxonomy" id="2716264"/>
    <lineage>
        <taxon>Bacteria</taxon>
        <taxon>Bacillati</taxon>
        <taxon>Bacillota</taxon>
        <taxon>Bacilli</taxon>
        <taxon>Bacillales</taxon>
        <taxon>Paenibacillaceae</taxon>
        <taxon>Paenibacillus</taxon>
    </lineage>
</organism>